<accession>A0A1I5G2I9</accession>
<proteinExistence type="predicted"/>
<feature type="transmembrane region" description="Helical" evidence="1">
    <location>
        <begin position="12"/>
        <end position="34"/>
    </location>
</feature>
<protein>
    <submittedName>
        <fullName evidence="2">Branched-chain amino acid transport protein (AzlD)</fullName>
    </submittedName>
</protein>
<dbReference type="OrthoDB" id="7855510at2"/>
<evidence type="ECO:0000256" key="1">
    <source>
        <dbReference type="SAM" id="Phobius"/>
    </source>
</evidence>
<keyword evidence="3" id="KW-1185">Reference proteome</keyword>
<feature type="transmembrane region" description="Helical" evidence="1">
    <location>
        <begin position="46"/>
        <end position="67"/>
    </location>
</feature>
<keyword evidence="1" id="KW-1133">Transmembrane helix</keyword>
<organism evidence="2 3">
    <name type="scientific">Cohaesibacter marisflavi</name>
    <dbReference type="NCBI Taxonomy" id="655353"/>
    <lineage>
        <taxon>Bacteria</taxon>
        <taxon>Pseudomonadati</taxon>
        <taxon>Pseudomonadota</taxon>
        <taxon>Alphaproteobacteria</taxon>
        <taxon>Hyphomicrobiales</taxon>
        <taxon>Cohaesibacteraceae</taxon>
    </lineage>
</organism>
<feature type="transmembrane region" description="Helical" evidence="1">
    <location>
        <begin position="73"/>
        <end position="93"/>
    </location>
</feature>
<gene>
    <name evidence="2" type="ORF">SAMN04488056_104326</name>
</gene>
<dbReference type="AlphaFoldDB" id="A0A1I5G2I9"/>
<sequence>MTILFDSFDVSWWPYLFVLLGASLPTNMWRWLGVGFAGRLRDDSEWILLARAIANALVAGVITRLILFPTGALTFIPVWMRLVAVAVAVVFYFGLMRNLFIGVLLGSLTLVGLTFLFGVPMT</sequence>
<evidence type="ECO:0000313" key="3">
    <source>
        <dbReference type="Proteomes" id="UP000199236"/>
    </source>
</evidence>
<name>A0A1I5G2I9_9HYPH</name>
<keyword evidence="1" id="KW-0812">Transmembrane</keyword>
<dbReference type="STRING" id="655353.SAMN04488056_104326"/>
<dbReference type="InterPro" id="IPR008407">
    <property type="entry name" value="Brnchd-chn_aa_trnsp_AzlD"/>
</dbReference>
<dbReference type="Pfam" id="PF05437">
    <property type="entry name" value="AzlD"/>
    <property type="match status" value="1"/>
</dbReference>
<dbReference type="RefSeq" id="WP_090071913.1">
    <property type="nucleotide sequence ID" value="NZ_FOVR01000004.1"/>
</dbReference>
<evidence type="ECO:0000313" key="2">
    <source>
        <dbReference type="EMBL" id="SFO30225.1"/>
    </source>
</evidence>
<reference evidence="2 3" key="1">
    <citation type="submission" date="2016-10" db="EMBL/GenBank/DDBJ databases">
        <authorList>
            <person name="de Groot N.N."/>
        </authorList>
    </citation>
    <scope>NUCLEOTIDE SEQUENCE [LARGE SCALE GENOMIC DNA]</scope>
    <source>
        <strain evidence="2 3">CGMCC 1.9157</strain>
    </source>
</reference>
<dbReference type="EMBL" id="FOVR01000004">
    <property type="protein sequence ID" value="SFO30225.1"/>
    <property type="molecule type" value="Genomic_DNA"/>
</dbReference>
<dbReference type="Proteomes" id="UP000199236">
    <property type="component" value="Unassembled WGS sequence"/>
</dbReference>
<feature type="transmembrane region" description="Helical" evidence="1">
    <location>
        <begin position="100"/>
        <end position="119"/>
    </location>
</feature>
<keyword evidence="1" id="KW-0472">Membrane</keyword>